<sequence>MGCNQSTPNSYSALPDDVEAKRPNPYGVHNKSREIRLNSSYRTLYEGMIGLIQENKYADMVLVCGTDRYPVHRAIVCPRSKYFENGCAYETKGVDYFSPGSPIKLWIDPSICESHILAAVLTFLYTLDYTCSGSQLLSFGLPEEPEIEPEPETPSLSNTDVEVVEDETDFSAFSELEEYSATVPSPPSSTTPTSTPKGPSNNSDEMVTNGDPSEAPNELVFHFSMYRAAVLFDIVSLQDVAKEKFQRRLRLSSDGIIPCIREVYREENSEAFAPIRREVLTLVKTRFYRLKATEGWDELVMDFPAFSSDILKRL</sequence>
<dbReference type="Proteomes" id="UP000799755">
    <property type="component" value="Unassembled WGS sequence"/>
</dbReference>
<proteinExistence type="predicted"/>
<accession>A0ACB6QB76</accession>
<organism evidence="1 2">
    <name type="scientific">Lindgomyces ingoldianus</name>
    <dbReference type="NCBI Taxonomy" id="673940"/>
    <lineage>
        <taxon>Eukaryota</taxon>
        <taxon>Fungi</taxon>
        <taxon>Dikarya</taxon>
        <taxon>Ascomycota</taxon>
        <taxon>Pezizomycotina</taxon>
        <taxon>Dothideomycetes</taxon>
        <taxon>Pleosporomycetidae</taxon>
        <taxon>Pleosporales</taxon>
        <taxon>Lindgomycetaceae</taxon>
        <taxon>Lindgomyces</taxon>
    </lineage>
</organism>
<protein>
    <submittedName>
        <fullName evidence="1">Uncharacterized protein</fullName>
    </submittedName>
</protein>
<comment type="caution">
    <text evidence="1">The sequence shown here is derived from an EMBL/GenBank/DDBJ whole genome shotgun (WGS) entry which is preliminary data.</text>
</comment>
<keyword evidence="2" id="KW-1185">Reference proteome</keyword>
<name>A0ACB6QB76_9PLEO</name>
<dbReference type="EMBL" id="MU003538">
    <property type="protein sequence ID" value="KAF2464294.1"/>
    <property type="molecule type" value="Genomic_DNA"/>
</dbReference>
<gene>
    <name evidence="1" type="ORF">BDR25DRAFT_346783</name>
</gene>
<evidence type="ECO:0000313" key="1">
    <source>
        <dbReference type="EMBL" id="KAF2464294.1"/>
    </source>
</evidence>
<evidence type="ECO:0000313" key="2">
    <source>
        <dbReference type="Proteomes" id="UP000799755"/>
    </source>
</evidence>
<reference evidence="1" key="1">
    <citation type="journal article" date="2020" name="Stud. Mycol.">
        <title>101 Dothideomycetes genomes: a test case for predicting lifestyles and emergence of pathogens.</title>
        <authorList>
            <person name="Haridas S."/>
            <person name="Albert R."/>
            <person name="Binder M."/>
            <person name="Bloem J."/>
            <person name="Labutti K."/>
            <person name="Salamov A."/>
            <person name="Andreopoulos B."/>
            <person name="Baker S."/>
            <person name="Barry K."/>
            <person name="Bills G."/>
            <person name="Bluhm B."/>
            <person name="Cannon C."/>
            <person name="Castanera R."/>
            <person name="Culley D."/>
            <person name="Daum C."/>
            <person name="Ezra D."/>
            <person name="Gonzalez J."/>
            <person name="Henrissat B."/>
            <person name="Kuo A."/>
            <person name="Liang C."/>
            <person name="Lipzen A."/>
            <person name="Lutzoni F."/>
            <person name="Magnuson J."/>
            <person name="Mondo S."/>
            <person name="Nolan M."/>
            <person name="Ohm R."/>
            <person name="Pangilinan J."/>
            <person name="Park H.-J."/>
            <person name="Ramirez L."/>
            <person name="Alfaro M."/>
            <person name="Sun H."/>
            <person name="Tritt A."/>
            <person name="Yoshinaga Y."/>
            <person name="Zwiers L.-H."/>
            <person name="Turgeon B."/>
            <person name="Goodwin S."/>
            <person name="Spatafora J."/>
            <person name="Crous P."/>
            <person name="Grigoriev I."/>
        </authorList>
    </citation>
    <scope>NUCLEOTIDE SEQUENCE</scope>
    <source>
        <strain evidence="1">ATCC 200398</strain>
    </source>
</reference>